<gene>
    <name evidence="2" type="ORF">QS748_12855</name>
</gene>
<protein>
    <submittedName>
        <fullName evidence="2">Uncharacterized protein</fullName>
    </submittedName>
</protein>
<dbReference type="SUPFAM" id="SSF48452">
    <property type="entry name" value="TPR-like"/>
    <property type="match status" value="1"/>
</dbReference>
<dbReference type="EMBL" id="JASXSV010000027">
    <property type="protein sequence ID" value="MDP0590017.1"/>
    <property type="molecule type" value="Genomic_DNA"/>
</dbReference>
<keyword evidence="3" id="KW-1185">Reference proteome</keyword>
<evidence type="ECO:0000313" key="2">
    <source>
        <dbReference type="EMBL" id="MDP0590017.1"/>
    </source>
</evidence>
<dbReference type="InterPro" id="IPR011990">
    <property type="entry name" value="TPR-like_helical_dom_sf"/>
</dbReference>
<accession>A0AA90NW12</accession>
<dbReference type="Proteomes" id="UP001178148">
    <property type="component" value="Unassembled WGS sequence"/>
</dbReference>
<sequence>MPTFSQITGITCKNFETVRYKINKFSIELSLMNIYPFVTLIVALCLTPTKAAQLPVVIELDRYLVEARQLIEQKAFTEAKTWLNKAKNLSTTLPPDFYYINAKYLFYRRNYKEANNNIIQYLNHTGRFGSHYNNALTMVTALEKKTSSVMSNKPPEKKQKPPSESKKAKTTYSSLEKKERTLATSKLKLINKIKSITSQKSYLILQNKINSLLKENAIFERHRVAEPTLVYSIRADHGGTLIITRSEHGMEGMQTYSYNIAVNRIPTQLNTNCSFQEQRCWLKHPLNNSRWLEINYNEKATEILTANMTMLIKEMQKNKFDSSAYE</sequence>
<evidence type="ECO:0000256" key="1">
    <source>
        <dbReference type="SAM" id="MobiDB-lite"/>
    </source>
</evidence>
<evidence type="ECO:0000313" key="3">
    <source>
        <dbReference type="Proteomes" id="UP001178148"/>
    </source>
</evidence>
<comment type="caution">
    <text evidence="2">The sequence shown here is derived from an EMBL/GenBank/DDBJ whole genome shotgun (WGS) entry which is preliminary data.</text>
</comment>
<feature type="region of interest" description="Disordered" evidence="1">
    <location>
        <begin position="146"/>
        <end position="173"/>
    </location>
</feature>
<dbReference type="AlphaFoldDB" id="A0AA90NW12"/>
<proteinExistence type="predicted"/>
<reference evidence="2 3" key="1">
    <citation type="journal article" date="2023" name="bioRxiv">
        <title>An intranuclear bacterial parasite of deep-sea mussels expresses apoptosis inhibitors acquired from its host.</title>
        <authorList>
            <person name="Gonzalez Porras M.A."/>
            <person name="Assie A."/>
            <person name="Tietjen M."/>
            <person name="Violette M."/>
            <person name="Kleiner M."/>
            <person name="Gruber-Vodicka H."/>
            <person name="Dubilier N."/>
            <person name="Leisch N."/>
        </authorList>
    </citation>
    <scope>NUCLEOTIDE SEQUENCE [LARGE SCALE GENOMIC DNA]</scope>
    <source>
        <strain evidence="2">IAP13</strain>
    </source>
</reference>
<name>A0AA90NW12_9GAMM</name>
<organism evidence="2 3">
    <name type="scientific">Candidatus Endonucleibacter bathymodioli</name>
    <dbReference type="NCBI Taxonomy" id="539814"/>
    <lineage>
        <taxon>Bacteria</taxon>
        <taxon>Pseudomonadati</taxon>
        <taxon>Pseudomonadota</taxon>
        <taxon>Gammaproteobacteria</taxon>
        <taxon>Oceanospirillales</taxon>
        <taxon>Endozoicomonadaceae</taxon>
        <taxon>Candidatus Endonucleibacter</taxon>
    </lineage>
</organism>
<feature type="compositionally biased region" description="Basic and acidic residues" evidence="1">
    <location>
        <begin position="154"/>
        <end position="167"/>
    </location>
</feature>